<evidence type="ECO:0000313" key="2">
    <source>
        <dbReference type="Proteomes" id="UP000600547"/>
    </source>
</evidence>
<organism evidence="1 2">
    <name type="scientific">Deinococcus arenae</name>
    <dbReference type="NCBI Taxonomy" id="1452751"/>
    <lineage>
        <taxon>Bacteria</taxon>
        <taxon>Thermotogati</taxon>
        <taxon>Deinococcota</taxon>
        <taxon>Deinococci</taxon>
        <taxon>Deinococcales</taxon>
        <taxon>Deinococcaceae</taxon>
        <taxon>Deinococcus</taxon>
    </lineage>
</organism>
<dbReference type="RefSeq" id="WP_189062566.1">
    <property type="nucleotide sequence ID" value="NZ_BMQG01000011.1"/>
</dbReference>
<protein>
    <submittedName>
        <fullName evidence="1">Uncharacterized protein</fullName>
    </submittedName>
</protein>
<sequence>MRKTILLSQAGSLKNLNNENGAVVILGPYGNNDHRGSLTSDKEYHKIVNIDYAVQWASLALRRDIIKSTILPNGKYPKITQQDSHGSHHLLLSINTIEDADIISEKINAFMENLCNSIVTIETPQWTKR</sequence>
<reference evidence="2" key="1">
    <citation type="journal article" date="2019" name="Int. J. Syst. Evol. Microbiol.">
        <title>The Global Catalogue of Microorganisms (GCM) 10K type strain sequencing project: providing services to taxonomists for standard genome sequencing and annotation.</title>
        <authorList>
            <consortium name="The Broad Institute Genomics Platform"/>
            <consortium name="The Broad Institute Genome Sequencing Center for Infectious Disease"/>
            <person name="Wu L."/>
            <person name="Ma J."/>
        </authorList>
    </citation>
    <scope>NUCLEOTIDE SEQUENCE [LARGE SCALE GENOMIC DNA]</scope>
    <source>
        <strain evidence="2">JCM 31047</strain>
    </source>
</reference>
<dbReference type="EMBL" id="BMQG01000011">
    <property type="protein sequence ID" value="GGM51828.1"/>
    <property type="molecule type" value="Genomic_DNA"/>
</dbReference>
<keyword evidence="2" id="KW-1185">Reference proteome</keyword>
<dbReference type="Proteomes" id="UP000600547">
    <property type="component" value="Unassembled WGS sequence"/>
</dbReference>
<name>A0A8H9GRH8_9DEIO</name>
<dbReference type="AlphaFoldDB" id="A0A8H9GRH8"/>
<gene>
    <name evidence="1" type="ORF">GCM10008956_29850</name>
</gene>
<accession>A0A8H9GRH8</accession>
<proteinExistence type="predicted"/>
<evidence type="ECO:0000313" key="1">
    <source>
        <dbReference type="EMBL" id="GGM51828.1"/>
    </source>
</evidence>
<comment type="caution">
    <text evidence="1">The sequence shown here is derived from an EMBL/GenBank/DDBJ whole genome shotgun (WGS) entry which is preliminary data.</text>
</comment>